<evidence type="ECO:0000259" key="3">
    <source>
        <dbReference type="PROSITE" id="PS51471"/>
    </source>
</evidence>
<keyword evidence="1" id="KW-0479">Metal-binding</keyword>
<dbReference type="AlphaFoldDB" id="A0A5B6U892"/>
<organism evidence="4 5">
    <name type="scientific">Gossypium australe</name>
    <dbReference type="NCBI Taxonomy" id="47621"/>
    <lineage>
        <taxon>Eukaryota</taxon>
        <taxon>Viridiplantae</taxon>
        <taxon>Streptophyta</taxon>
        <taxon>Embryophyta</taxon>
        <taxon>Tracheophyta</taxon>
        <taxon>Spermatophyta</taxon>
        <taxon>Magnoliopsida</taxon>
        <taxon>eudicotyledons</taxon>
        <taxon>Gunneridae</taxon>
        <taxon>Pentapetalae</taxon>
        <taxon>rosids</taxon>
        <taxon>malvids</taxon>
        <taxon>Malvales</taxon>
        <taxon>Malvaceae</taxon>
        <taxon>Malvoideae</taxon>
        <taxon>Gossypium</taxon>
    </lineage>
</organism>
<dbReference type="InterPro" id="IPR050231">
    <property type="entry name" value="Iron_ascorbate_oxido_reductase"/>
</dbReference>
<dbReference type="InterPro" id="IPR044861">
    <property type="entry name" value="IPNS-like_FE2OG_OXY"/>
</dbReference>
<proteinExistence type="predicted"/>
<dbReference type="Gene3D" id="2.60.120.330">
    <property type="entry name" value="B-lactam Antibiotic, Isopenicillin N Synthase, Chain"/>
    <property type="match status" value="2"/>
</dbReference>
<dbReference type="InterPro" id="IPR026992">
    <property type="entry name" value="DIOX_N"/>
</dbReference>
<keyword evidence="4" id="KW-0223">Dioxygenase</keyword>
<dbReference type="InterPro" id="IPR027443">
    <property type="entry name" value="IPNS-like_sf"/>
</dbReference>
<reference evidence="4" key="1">
    <citation type="submission" date="2019-08" db="EMBL/GenBank/DDBJ databases">
        <authorList>
            <person name="Liu F."/>
        </authorList>
    </citation>
    <scope>NUCLEOTIDE SEQUENCE [LARGE SCALE GENOMIC DNA]</scope>
    <source>
        <strain evidence="4">PA1801</strain>
        <tissue evidence="4">Leaf</tissue>
    </source>
</reference>
<evidence type="ECO:0000256" key="1">
    <source>
        <dbReference type="ARBA" id="ARBA00022723"/>
    </source>
</evidence>
<dbReference type="PANTHER" id="PTHR47990">
    <property type="entry name" value="2-OXOGLUTARATE (2OG) AND FE(II)-DEPENDENT OXYGENASE SUPERFAMILY PROTEIN-RELATED"/>
    <property type="match status" value="1"/>
</dbReference>
<dbReference type="EMBL" id="SMMG02000013">
    <property type="protein sequence ID" value="KAA3453016.1"/>
    <property type="molecule type" value="Genomic_DNA"/>
</dbReference>
<evidence type="ECO:0000313" key="4">
    <source>
        <dbReference type="EMBL" id="KAA3453016.1"/>
    </source>
</evidence>
<feature type="domain" description="Fe2OG dioxygenase" evidence="3">
    <location>
        <begin position="153"/>
        <end position="253"/>
    </location>
</feature>
<dbReference type="Pfam" id="PF03171">
    <property type="entry name" value="2OG-FeII_Oxy"/>
    <property type="match status" value="2"/>
</dbReference>
<feature type="domain" description="Fe2OG dioxygenase" evidence="3">
    <location>
        <begin position="470"/>
        <end position="570"/>
    </location>
</feature>
<dbReference type="Proteomes" id="UP000325315">
    <property type="component" value="Unassembled WGS sequence"/>
</dbReference>
<dbReference type="SUPFAM" id="SSF51197">
    <property type="entry name" value="Clavaminate synthase-like"/>
    <property type="match status" value="2"/>
</dbReference>
<keyword evidence="5" id="KW-1185">Reference proteome</keyword>
<keyword evidence="4" id="KW-0560">Oxidoreductase</keyword>
<dbReference type="GO" id="GO:0051213">
    <property type="term" value="F:dioxygenase activity"/>
    <property type="evidence" value="ECO:0007669"/>
    <property type="project" value="UniProtKB-KW"/>
</dbReference>
<keyword evidence="2" id="KW-0408">Iron</keyword>
<dbReference type="GO" id="GO:0046872">
    <property type="term" value="F:metal ion binding"/>
    <property type="evidence" value="ECO:0007669"/>
    <property type="project" value="UniProtKB-KW"/>
</dbReference>
<dbReference type="Pfam" id="PF14226">
    <property type="entry name" value="DIOX_N"/>
    <property type="match status" value="2"/>
</dbReference>
<evidence type="ECO:0000256" key="2">
    <source>
        <dbReference type="ARBA" id="ARBA00023004"/>
    </source>
</evidence>
<gene>
    <name evidence="4" type="ORF">EPI10_009095</name>
</gene>
<dbReference type="InterPro" id="IPR005123">
    <property type="entry name" value="Oxoglu/Fe-dep_dioxygenase_dom"/>
</dbReference>
<dbReference type="PROSITE" id="PS51471">
    <property type="entry name" value="FE2OG_OXY"/>
    <property type="match status" value="2"/>
</dbReference>
<sequence>MVPVIDFTNQNLKPGSPEWDLVKSQVREALEEYGCFEALFDPILELRKAVFEALQEAFDLPLQTKKLCVSDKPFRGYSNPSGLVQNLAMDDAQIAENIEQCLTNTLWPQGNISFSKTLASFTQLASELQKKILKMILESFGLEKYMDELIDSTNYHLRVMKYEKPKTNDSTNALAAHCDSNMMTLLYQNEVNGLQIQSKDGEWINMKPSPNSFIVLIGDSLSVWLNGRLPSPFHRVMMKGNEDRYSLGLFTRPRGGYVIKVPNELVDDNNPILFKPHDHEEFLKFFYSEITQAAVQSEGFITRLKAYCKMSSTTLAMVPVIDFSNQNLKPGSPEWDLVKSQVREASGEYGCFEALFDPILELRKAVFGALQEAFDLPLQTKKLCVSDKPFRGYSNPRSGLFQTLVMDDACIAENIERCVTNTLWPQGNISFSKTLASFTQLASELQKKILKMILESFGLEKYMDELIDSTNYQLRVMKYEKPKTNDSTHALAAHCDTNTMTLLYQNEVNGLQIQSKDGEWINMKPSPNSFIVLIGESLSVWLNGRLPSPFHRVMMKGNEDRYSLGLFTRPRGGYVIKVPNELVDDNNPILFKPHDHEEFLKFYYSEITQAAVQPGGYIARLKAYCSV</sequence>
<protein>
    <submittedName>
        <fullName evidence="4">Putative 2-oxoglutarate-dependent dioxygenase AOP1 isoform X1</fullName>
    </submittedName>
</protein>
<name>A0A5B6U892_9ROSI</name>
<comment type="caution">
    <text evidence="4">The sequence shown here is derived from an EMBL/GenBank/DDBJ whole genome shotgun (WGS) entry which is preliminary data.</text>
</comment>
<dbReference type="PRINTS" id="PR00682">
    <property type="entry name" value="IPNSYNTHASE"/>
</dbReference>
<dbReference type="OrthoDB" id="288590at2759"/>
<accession>A0A5B6U892</accession>
<evidence type="ECO:0000313" key="5">
    <source>
        <dbReference type="Proteomes" id="UP000325315"/>
    </source>
</evidence>